<dbReference type="PANTHER" id="PTHR33393:SF11">
    <property type="entry name" value="POLYGLUTAMINE SYNTHESIS ACCESSORY PROTEIN RV0574C-RELATED"/>
    <property type="match status" value="1"/>
</dbReference>
<evidence type="ECO:0000256" key="2">
    <source>
        <dbReference type="SAM" id="MobiDB-lite"/>
    </source>
</evidence>
<sequence length="435" mass="47071">MAPHCAAKPRHSSWSIAAGGDLLGDALVSNDSRTNNVWDIVRGADFGFFNMEGQIFSYENFTGYPASENGGDNNYGDIGGGPFYDPINAYRMAQNGFNLASHANNHAWDYGQAGFRATYEYLNDAGIAVAGNGDTLKKARQAVFQKHNTRRIALVAAAGTHTPESVAGSGGGSRKDRPRSGVGALRATAVTRVMSSEFEAIKKVAIAQGQEIPEGTTDITLYTGQIPMAWSYWRLSETPGLDWDINPDDYAGIVASVKEAKTSADATVFSLHAHESDSGVDDSYNPLPLAATVPASYTRNISHAVIDAGADIVLIHGPHHLRGIEIYKGRPIFYSLSSLTYSLGLHFRGVDLPIEWDDSIIALANFENGNLSRVALHPIVHSQLTNDTSDPQSQLPKLAPKLEAQRILKHLRKVSKPFGTKIKIDNNVGYIELGY</sequence>
<dbReference type="AlphaFoldDB" id="W9JQ12"/>
<dbReference type="VEuPathDB" id="FungiDB:FOZG_14578"/>
<feature type="domain" description="Capsule synthesis protein CapA" evidence="3">
    <location>
        <begin position="15"/>
        <end position="342"/>
    </location>
</feature>
<dbReference type="PANTHER" id="PTHR33393">
    <property type="entry name" value="POLYGLUTAMINE SYNTHESIS ACCESSORY PROTEIN RV0574C-RELATED"/>
    <property type="match status" value="1"/>
</dbReference>
<dbReference type="Pfam" id="PF09587">
    <property type="entry name" value="PGA_cap"/>
    <property type="match status" value="1"/>
</dbReference>
<feature type="region of interest" description="Disordered" evidence="2">
    <location>
        <begin position="162"/>
        <end position="181"/>
    </location>
</feature>
<dbReference type="SMART" id="SM00854">
    <property type="entry name" value="PGA_cap"/>
    <property type="match status" value="1"/>
</dbReference>
<comment type="similarity">
    <text evidence="1">Belongs to the CapA family.</text>
</comment>
<gene>
    <name evidence="4" type="ORF">FOZG_14578</name>
</gene>
<evidence type="ECO:0000259" key="3">
    <source>
        <dbReference type="SMART" id="SM00854"/>
    </source>
</evidence>
<accession>W9JQ12</accession>
<reference evidence="4" key="1">
    <citation type="submission" date="2011-06" db="EMBL/GenBank/DDBJ databases">
        <title>The Genome Sequence of Fusarium oxysporum Fo47.</title>
        <authorList>
            <consortium name="The Broad Institute Genome Sequencing Platform"/>
            <person name="Ma L.-J."/>
            <person name="Gale L.R."/>
            <person name="Schwartz D.C."/>
            <person name="Zhou S."/>
            <person name="Corby-Kistler H."/>
            <person name="Young S.K."/>
            <person name="Zeng Q."/>
            <person name="Gargeya S."/>
            <person name="Fitzgerald M."/>
            <person name="Haas B."/>
            <person name="Abouelleil A."/>
            <person name="Alvarado L."/>
            <person name="Arachchi H.M."/>
            <person name="Berlin A."/>
            <person name="Brown A."/>
            <person name="Chapman S.B."/>
            <person name="Chen Z."/>
            <person name="Dunbar C."/>
            <person name="Freedman E."/>
            <person name="Gearin G."/>
            <person name="Gellesch M."/>
            <person name="Goldberg J."/>
            <person name="Griggs A."/>
            <person name="Gujja S."/>
            <person name="Heiman D."/>
            <person name="Howarth C."/>
            <person name="Larson L."/>
            <person name="Lui A."/>
            <person name="MacDonald P.J.P."/>
            <person name="Mehta T."/>
            <person name="Montmayeur A."/>
            <person name="Murphy C."/>
            <person name="Neiman D."/>
            <person name="Pearson M."/>
            <person name="Priest M."/>
            <person name="Roberts A."/>
            <person name="Saif S."/>
            <person name="Shea T."/>
            <person name="Shenoy N."/>
            <person name="Sisk P."/>
            <person name="Stolte C."/>
            <person name="Sykes S."/>
            <person name="Wortman J."/>
            <person name="Nusbaum C."/>
            <person name="Birren B."/>
        </authorList>
    </citation>
    <scope>NUCLEOTIDE SEQUENCE [LARGE SCALE GENOMIC DNA]</scope>
    <source>
        <strain evidence="4">Fo47</strain>
    </source>
</reference>
<dbReference type="InterPro" id="IPR019079">
    <property type="entry name" value="Capsule_synth_CapA"/>
</dbReference>
<evidence type="ECO:0000313" key="4">
    <source>
        <dbReference type="EMBL" id="EWZ31433.1"/>
    </source>
</evidence>
<protein>
    <recommendedName>
        <fullName evidence="3">Capsule synthesis protein CapA domain-containing protein</fullName>
    </recommendedName>
</protein>
<dbReference type="InterPro" id="IPR052169">
    <property type="entry name" value="CW_Biosynth-Accessory"/>
</dbReference>
<reference evidence="4" key="2">
    <citation type="submission" date="2012-06" db="EMBL/GenBank/DDBJ databases">
        <title>Annotation of the Genome Sequence of Fusarium oxysporum Fo47.</title>
        <authorList>
            <consortium name="The Broad Institute Genomics Platform"/>
            <person name="Ma L.-J."/>
            <person name="Corby-Kistler H."/>
            <person name="Broz K."/>
            <person name="Gale L.R."/>
            <person name="Jonkers W."/>
            <person name="O'Donnell K."/>
            <person name="Ploetz R."/>
            <person name="Steinberg C."/>
            <person name="Schwartz D.C."/>
            <person name="VanEtten H."/>
            <person name="Zhou S."/>
            <person name="Young S.K."/>
            <person name="Zeng Q."/>
            <person name="Gargeya S."/>
            <person name="Fitzgerald M."/>
            <person name="Abouelleil A."/>
            <person name="Alvarado L."/>
            <person name="Chapman S.B."/>
            <person name="Gainer-Dewar J."/>
            <person name="Goldberg J."/>
            <person name="Griggs A."/>
            <person name="Gujja S."/>
            <person name="Hansen M."/>
            <person name="Howarth C."/>
            <person name="Imamovic A."/>
            <person name="Ireland A."/>
            <person name="Larimer J."/>
            <person name="McCowan C."/>
            <person name="Murphy C."/>
            <person name="Pearson M."/>
            <person name="Poon T.W."/>
            <person name="Priest M."/>
            <person name="Roberts A."/>
            <person name="Saif S."/>
            <person name="Shea T."/>
            <person name="Sykes S."/>
            <person name="Wortman J."/>
            <person name="Nusbaum C."/>
            <person name="Birren B."/>
        </authorList>
    </citation>
    <scope>NUCLEOTIDE SEQUENCE</scope>
    <source>
        <strain evidence="4">Fo47</strain>
    </source>
</reference>
<name>W9JQ12_FUSOX</name>
<dbReference type="Proteomes" id="UP000030766">
    <property type="component" value="Unassembled WGS sequence"/>
</dbReference>
<proteinExistence type="inferred from homology"/>
<dbReference type="SUPFAM" id="SSF56300">
    <property type="entry name" value="Metallo-dependent phosphatases"/>
    <property type="match status" value="1"/>
</dbReference>
<evidence type="ECO:0000256" key="1">
    <source>
        <dbReference type="ARBA" id="ARBA00005662"/>
    </source>
</evidence>
<dbReference type="InterPro" id="IPR029052">
    <property type="entry name" value="Metallo-depent_PP-like"/>
</dbReference>
<organism evidence="4">
    <name type="scientific">Fusarium oxysporum Fo47</name>
    <dbReference type="NCBI Taxonomy" id="660027"/>
    <lineage>
        <taxon>Eukaryota</taxon>
        <taxon>Fungi</taxon>
        <taxon>Dikarya</taxon>
        <taxon>Ascomycota</taxon>
        <taxon>Pezizomycotina</taxon>
        <taxon>Sordariomycetes</taxon>
        <taxon>Hypocreomycetidae</taxon>
        <taxon>Hypocreales</taxon>
        <taxon>Nectriaceae</taxon>
        <taxon>Fusarium</taxon>
        <taxon>Fusarium oxysporum species complex</taxon>
    </lineage>
</organism>
<dbReference type="EMBL" id="JH717907">
    <property type="protein sequence ID" value="EWZ31433.1"/>
    <property type="molecule type" value="Genomic_DNA"/>
</dbReference>
<dbReference type="HOGENOM" id="CLU_038823_2_0_1"/>